<evidence type="ECO:0000259" key="4">
    <source>
        <dbReference type="SMART" id="SM00534"/>
    </source>
</evidence>
<feature type="domain" description="DNA mismatch repair proteins mutS family" evidence="4">
    <location>
        <begin position="329"/>
        <end position="502"/>
    </location>
</feature>
<keyword evidence="6" id="KW-1185">Reference proteome</keyword>
<keyword evidence="1" id="KW-0547">Nucleotide-binding</keyword>
<dbReference type="InterPro" id="IPR000432">
    <property type="entry name" value="DNA_mismatch_repair_MutS_C"/>
</dbReference>
<keyword evidence="3" id="KW-0238">DNA-binding</keyword>
<dbReference type="Pfam" id="PF00488">
    <property type="entry name" value="MutS_V"/>
    <property type="match status" value="1"/>
</dbReference>
<dbReference type="RefSeq" id="WP_263338597.1">
    <property type="nucleotide sequence ID" value="NZ_JAGSYH010000004.1"/>
</dbReference>
<reference evidence="6" key="1">
    <citation type="journal article" date="2019" name="Int. J. Syst. Evol. Microbiol.">
        <title>The Global Catalogue of Microorganisms (GCM) 10K type strain sequencing project: providing services to taxonomists for standard genome sequencing and annotation.</title>
        <authorList>
            <consortium name="The Broad Institute Genomics Platform"/>
            <consortium name="The Broad Institute Genome Sequencing Center for Infectious Disease"/>
            <person name="Wu L."/>
            <person name="Ma J."/>
        </authorList>
    </citation>
    <scope>NUCLEOTIDE SEQUENCE [LARGE SCALE GENOMIC DNA]</scope>
    <source>
        <strain evidence="6">JCM 4087</strain>
    </source>
</reference>
<proteinExistence type="predicted"/>
<dbReference type="SMART" id="SM00534">
    <property type="entry name" value="MUTSac"/>
    <property type="match status" value="1"/>
</dbReference>
<comment type="caution">
    <text evidence="5">The sequence shown here is derived from an EMBL/GenBank/DDBJ whole genome shotgun (WGS) entry which is preliminary data.</text>
</comment>
<protein>
    <recommendedName>
        <fullName evidence="4">DNA mismatch repair proteins mutS family domain-containing protein</fullName>
    </recommendedName>
</protein>
<dbReference type="Proteomes" id="UP001596091">
    <property type="component" value="Unassembled WGS sequence"/>
</dbReference>
<dbReference type="PANTHER" id="PTHR11361">
    <property type="entry name" value="DNA MISMATCH REPAIR PROTEIN MUTS FAMILY MEMBER"/>
    <property type="match status" value="1"/>
</dbReference>
<dbReference type="SUPFAM" id="SSF52540">
    <property type="entry name" value="P-loop containing nucleoside triphosphate hydrolases"/>
    <property type="match status" value="1"/>
</dbReference>
<evidence type="ECO:0000256" key="2">
    <source>
        <dbReference type="ARBA" id="ARBA00022840"/>
    </source>
</evidence>
<dbReference type="InterPro" id="IPR045076">
    <property type="entry name" value="MutS"/>
</dbReference>
<sequence length="510" mass="57589">MAFRSILFKETNEAAKTSEEEPAFFGDLNLDQFVSKITSDFQEYDLATFYYSQLPDLDSILYRQEVVRDLENQSVLASIKSFAGQMRLMRQRLEQGKKAFYKYAIQKGFLTAVDIYCSAVERLALDICARALESTGMRAFRGYLANYVSSPHFRGLVNEISNLKTSLAKIQYCLLLRGDAVTVRIPEDESDYSIAVEDTFEKFRREPDQRYRVTVREIDPVNHIQAQVLEGIAKFDPGTFDALDAFCSSRVDFIDSTISRFDREIQFYLAFLNYVGKLRGAGLKFTLPTLSTTSKEVNAQETFDLVLAGKLLDEKAAVVCNDFSLSGAERILVVSGPNHGGKTTFARTFGQLHYLAVLGLPVPGRNVQLFKFDQLFTHFEREEDISSLRGKLQDDLLRIHEILLHATSQSIVIMNEIFSSTTLQDAIFLGKKVVDQLSTLDVLCVCVTFLDELASFDEKTVSFVSTVDPINPAVRTFKLERKSADGLAYALAIAEKHRVTYDLLMERIKG</sequence>
<accession>A0ABW1EE42</accession>
<evidence type="ECO:0000256" key="3">
    <source>
        <dbReference type="ARBA" id="ARBA00023125"/>
    </source>
</evidence>
<organism evidence="5 6">
    <name type="scientific">Acidicapsa dinghuensis</name>
    <dbReference type="NCBI Taxonomy" id="2218256"/>
    <lineage>
        <taxon>Bacteria</taxon>
        <taxon>Pseudomonadati</taxon>
        <taxon>Acidobacteriota</taxon>
        <taxon>Terriglobia</taxon>
        <taxon>Terriglobales</taxon>
        <taxon>Acidobacteriaceae</taxon>
        <taxon>Acidicapsa</taxon>
    </lineage>
</organism>
<dbReference type="PANTHER" id="PTHR11361:SF34">
    <property type="entry name" value="DNA MISMATCH REPAIR PROTEIN MSH1, MITOCHONDRIAL"/>
    <property type="match status" value="1"/>
</dbReference>
<dbReference type="Gene3D" id="3.40.50.300">
    <property type="entry name" value="P-loop containing nucleotide triphosphate hydrolases"/>
    <property type="match status" value="1"/>
</dbReference>
<evidence type="ECO:0000313" key="6">
    <source>
        <dbReference type="Proteomes" id="UP001596091"/>
    </source>
</evidence>
<gene>
    <name evidence="5" type="ORF">ACFPT7_08060</name>
</gene>
<dbReference type="InterPro" id="IPR027417">
    <property type="entry name" value="P-loop_NTPase"/>
</dbReference>
<name>A0ABW1EE42_9BACT</name>
<evidence type="ECO:0000313" key="5">
    <source>
        <dbReference type="EMBL" id="MFC5862244.1"/>
    </source>
</evidence>
<dbReference type="EMBL" id="JBHSPH010000002">
    <property type="protein sequence ID" value="MFC5862244.1"/>
    <property type="molecule type" value="Genomic_DNA"/>
</dbReference>
<keyword evidence="2" id="KW-0067">ATP-binding</keyword>
<evidence type="ECO:0000256" key="1">
    <source>
        <dbReference type="ARBA" id="ARBA00022741"/>
    </source>
</evidence>